<dbReference type="GO" id="GO:0005886">
    <property type="term" value="C:plasma membrane"/>
    <property type="evidence" value="ECO:0007669"/>
    <property type="project" value="TreeGrafter"/>
</dbReference>
<evidence type="ECO:0000259" key="5">
    <source>
        <dbReference type="PROSITE" id="PS50893"/>
    </source>
</evidence>
<dbReference type="SMART" id="SM00382">
    <property type="entry name" value="AAA"/>
    <property type="match status" value="1"/>
</dbReference>
<dbReference type="InterPro" id="IPR003593">
    <property type="entry name" value="AAA+_ATPase"/>
</dbReference>
<dbReference type="InterPro" id="IPR003439">
    <property type="entry name" value="ABC_transporter-like_ATP-bd"/>
</dbReference>
<dbReference type="Pfam" id="PF00005">
    <property type="entry name" value="ABC_tran"/>
    <property type="match status" value="1"/>
</dbReference>
<dbReference type="InterPro" id="IPR017871">
    <property type="entry name" value="ABC_transporter-like_CS"/>
</dbReference>
<keyword evidence="3 6" id="KW-0067">ATP-binding</keyword>
<evidence type="ECO:0000256" key="3">
    <source>
        <dbReference type="ARBA" id="ARBA00022840"/>
    </source>
</evidence>
<feature type="compositionally biased region" description="Low complexity" evidence="4">
    <location>
        <begin position="232"/>
        <end position="246"/>
    </location>
</feature>
<protein>
    <submittedName>
        <fullName evidence="6">ABC transporter ATP-binding protein</fullName>
    </submittedName>
</protein>
<sequence>MEPAVLETENLVKVYGRGANRFDALKGLTLDIKRGESVAVIGKSGSGKSTLMHLMALLDRPSQGVVALNGRPVSELKNKEIHKLRNESFGFVFQQFFLNPNQTVLENVVLPLKIAGLSKRERNRRGLEALELLEMADKAKNKATDLSGGQKQRACIARALVTNPSVIFADEPTGNLDSKTSEVVENILFGLQRDRGITLVIVTHDDDLAAKCDRQIYLKDGLIVAPEQSNTARSEAASSGEPAPSGQEATEPWAGGGSTASRASELGKEGNR</sequence>
<dbReference type="Gene3D" id="3.40.50.300">
    <property type="entry name" value="P-loop containing nucleotide triphosphate hydrolases"/>
    <property type="match status" value="1"/>
</dbReference>
<dbReference type="GO" id="GO:0016887">
    <property type="term" value="F:ATP hydrolysis activity"/>
    <property type="evidence" value="ECO:0007669"/>
    <property type="project" value="InterPro"/>
</dbReference>
<accession>A0A3N3ZVE5</accession>
<evidence type="ECO:0000313" key="7">
    <source>
        <dbReference type="Proteomes" id="UP000270616"/>
    </source>
</evidence>
<keyword evidence="7" id="KW-1185">Reference proteome</keyword>
<dbReference type="OrthoDB" id="9778572at2"/>
<dbReference type="GO" id="GO:0005524">
    <property type="term" value="F:ATP binding"/>
    <property type="evidence" value="ECO:0007669"/>
    <property type="project" value="UniProtKB-KW"/>
</dbReference>
<name>A0A3N3ZVE5_9MICC</name>
<dbReference type="InterPro" id="IPR027417">
    <property type="entry name" value="P-loop_NTPase"/>
</dbReference>
<dbReference type="GO" id="GO:0098796">
    <property type="term" value="C:membrane protein complex"/>
    <property type="evidence" value="ECO:0007669"/>
    <property type="project" value="UniProtKB-ARBA"/>
</dbReference>
<gene>
    <name evidence="6" type="ORF">EDL96_01530</name>
</gene>
<dbReference type="PROSITE" id="PS00211">
    <property type="entry name" value="ABC_TRANSPORTER_1"/>
    <property type="match status" value="1"/>
</dbReference>
<dbReference type="PROSITE" id="PS50893">
    <property type="entry name" value="ABC_TRANSPORTER_2"/>
    <property type="match status" value="1"/>
</dbReference>
<evidence type="ECO:0000313" key="6">
    <source>
        <dbReference type="EMBL" id="ROZ65776.1"/>
    </source>
</evidence>
<feature type="domain" description="ABC transporter" evidence="5">
    <location>
        <begin position="6"/>
        <end position="245"/>
    </location>
</feature>
<evidence type="ECO:0000256" key="4">
    <source>
        <dbReference type="SAM" id="MobiDB-lite"/>
    </source>
</evidence>
<dbReference type="AlphaFoldDB" id="A0A3N3ZVE5"/>
<dbReference type="PANTHER" id="PTHR24220">
    <property type="entry name" value="IMPORT ATP-BINDING PROTEIN"/>
    <property type="match status" value="1"/>
</dbReference>
<evidence type="ECO:0000256" key="2">
    <source>
        <dbReference type="ARBA" id="ARBA00022741"/>
    </source>
</evidence>
<proteinExistence type="predicted"/>
<dbReference type="CDD" id="cd03255">
    <property type="entry name" value="ABC_MJ0796_LolCDE_FtsE"/>
    <property type="match status" value="1"/>
</dbReference>
<comment type="caution">
    <text evidence="6">The sequence shown here is derived from an EMBL/GenBank/DDBJ whole genome shotgun (WGS) entry which is preliminary data.</text>
</comment>
<dbReference type="GO" id="GO:0022857">
    <property type="term" value="F:transmembrane transporter activity"/>
    <property type="evidence" value="ECO:0007669"/>
    <property type="project" value="TreeGrafter"/>
</dbReference>
<dbReference type="InterPro" id="IPR015854">
    <property type="entry name" value="ABC_transpr_LolD-like"/>
</dbReference>
<dbReference type="InterPro" id="IPR017911">
    <property type="entry name" value="MacB-like_ATP-bd"/>
</dbReference>
<dbReference type="EMBL" id="RKMF01000001">
    <property type="protein sequence ID" value="ROZ65776.1"/>
    <property type="molecule type" value="Genomic_DNA"/>
</dbReference>
<keyword evidence="2" id="KW-0547">Nucleotide-binding</keyword>
<keyword evidence="1" id="KW-0813">Transport</keyword>
<evidence type="ECO:0000256" key="1">
    <source>
        <dbReference type="ARBA" id="ARBA00022448"/>
    </source>
</evidence>
<feature type="region of interest" description="Disordered" evidence="4">
    <location>
        <begin position="228"/>
        <end position="272"/>
    </location>
</feature>
<dbReference type="PANTHER" id="PTHR24220:SF86">
    <property type="entry name" value="ABC TRANSPORTER ABCH.1"/>
    <property type="match status" value="1"/>
</dbReference>
<organism evidence="6 7">
    <name type="scientific">Kocuria soli</name>
    <dbReference type="NCBI Taxonomy" id="2485125"/>
    <lineage>
        <taxon>Bacteria</taxon>
        <taxon>Bacillati</taxon>
        <taxon>Actinomycetota</taxon>
        <taxon>Actinomycetes</taxon>
        <taxon>Micrococcales</taxon>
        <taxon>Micrococcaceae</taxon>
        <taxon>Kocuria</taxon>
    </lineage>
</organism>
<dbReference type="SUPFAM" id="SSF52540">
    <property type="entry name" value="P-loop containing nucleoside triphosphate hydrolases"/>
    <property type="match status" value="1"/>
</dbReference>
<dbReference type="Proteomes" id="UP000270616">
    <property type="component" value="Unassembled WGS sequence"/>
</dbReference>
<reference evidence="6 7" key="1">
    <citation type="submission" date="2018-10" db="EMBL/GenBank/DDBJ databases">
        <title>Kocuria sp. M5W7-7, whole genome shotgun sequence.</title>
        <authorList>
            <person name="Tuo L."/>
        </authorList>
    </citation>
    <scope>NUCLEOTIDE SEQUENCE [LARGE SCALE GENOMIC DNA]</scope>
    <source>
        <strain evidence="6 7">M5W7-7</strain>
    </source>
</reference>
<dbReference type="FunFam" id="3.40.50.300:FF:000032">
    <property type="entry name" value="Export ABC transporter ATP-binding protein"/>
    <property type="match status" value="1"/>
</dbReference>